<reference evidence="2" key="1">
    <citation type="journal article" date="2020" name="Nature">
        <title>Giant virus diversity and host interactions through global metagenomics.</title>
        <authorList>
            <person name="Schulz F."/>
            <person name="Roux S."/>
            <person name="Paez-Espino D."/>
            <person name="Jungbluth S."/>
            <person name="Walsh D.A."/>
            <person name="Denef V.J."/>
            <person name="McMahon K.D."/>
            <person name="Konstantinidis K.T."/>
            <person name="Eloe-Fadrosh E.A."/>
            <person name="Kyrpides N.C."/>
            <person name="Woyke T."/>
        </authorList>
    </citation>
    <scope>NUCLEOTIDE SEQUENCE</scope>
    <source>
        <strain evidence="2">GVMAG-M-3300023174-124</strain>
    </source>
</reference>
<proteinExistence type="predicted"/>
<feature type="region of interest" description="Disordered" evidence="1">
    <location>
        <begin position="235"/>
        <end position="258"/>
    </location>
</feature>
<sequence length="279" mass="32653">MEKLNKLKNLISKEQNKYQKYLDDTPSNTSTQRINIFTQNIINIRLFVVSKLESLRIKIKNDAKSLTILDNEIRQLYEKIYEDMKIMNDTNAISNESQIDYKKEITYVNQLKTVLEQREKEISSTKEIPKKAKTEIMNKIKKVTITLDDASKELEKFQKKESSEESNEKIKKETSKETQHEFQKVREEILKINTDVNKKIADVNNEITDVNKTIPGQEIELVDMKKETSTALILRDPNIPPPPPSNYNIKKFNPLRGMLGGKKTIKKRKHFSRTRKHKS</sequence>
<protein>
    <submittedName>
        <fullName evidence="2">Uncharacterized protein</fullName>
    </submittedName>
</protein>
<feature type="region of interest" description="Disordered" evidence="1">
    <location>
        <begin position="156"/>
        <end position="182"/>
    </location>
</feature>
<evidence type="ECO:0000256" key="1">
    <source>
        <dbReference type="SAM" id="MobiDB-lite"/>
    </source>
</evidence>
<organism evidence="2">
    <name type="scientific">viral metagenome</name>
    <dbReference type="NCBI Taxonomy" id="1070528"/>
    <lineage>
        <taxon>unclassified sequences</taxon>
        <taxon>metagenomes</taxon>
        <taxon>organismal metagenomes</taxon>
    </lineage>
</organism>
<evidence type="ECO:0000313" key="2">
    <source>
        <dbReference type="EMBL" id="QHT12014.1"/>
    </source>
</evidence>
<name>A0A6C0D7A9_9ZZZZ</name>
<dbReference type="EMBL" id="MN739540">
    <property type="protein sequence ID" value="QHT12014.1"/>
    <property type="molecule type" value="Genomic_DNA"/>
</dbReference>
<dbReference type="AlphaFoldDB" id="A0A6C0D7A9"/>
<accession>A0A6C0D7A9</accession>